<dbReference type="InterPro" id="IPR029392">
    <property type="entry name" value="AP-5_subunit_s1"/>
</dbReference>
<reference evidence="1" key="2">
    <citation type="submission" date="2025-09" db="UniProtKB">
        <authorList>
            <consortium name="Ensembl"/>
        </authorList>
    </citation>
    <scope>IDENTIFICATION</scope>
</reference>
<dbReference type="RefSeq" id="XP_023662605.1">
    <property type="nucleotide sequence ID" value="XM_023806837.2"/>
</dbReference>
<dbReference type="OrthoDB" id="370698at2759"/>
<organism evidence="1 2">
    <name type="scientific">Paramormyrops kingsleyae</name>
    <dbReference type="NCBI Taxonomy" id="1676925"/>
    <lineage>
        <taxon>Eukaryota</taxon>
        <taxon>Metazoa</taxon>
        <taxon>Chordata</taxon>
        <taxon>Craniata</taxon>
        <taxon>Vertebrata</taxon>
        <taxon>Euteleostomi</taxon>
        <taxon>Actinopterygii</taxon>
        <taxon>Neopterygii</taxon>
        <taxon>Teleostei</taxon>
        <taxon>Osteoglossocephala</taxon>
        <taxon>Osteoglossomorpha</taxon>
        <taxon>Osteoglossiformes</taxon>
        <taxon>Mormyridae</taxon>
        <taxon>Paramormyrops</taxon>
    </lineage>
</organism>
<dbReference type="GeneTree" id="ENSGT00390000013178"/>
<dbReference type="GO" id="GO:0000724">
    <property type="term" value="P:double-strand break repair via homologous recombination"/>
    <property type="evidence" value="ECO:0007669"/>
    <property type="project" value="InterPro"/>
</dbReference>
<dbReference type="PANTHER" id="PTHR16120">
    <property type="entry name" value="AP-5 COMPLEX SUBUNIT SIGMA-1"/>
    <property type="match status" value="1"/>
</dbReference>
<protein>
    <submittedName>
        <fullName evidence="1">Adaptor related protein complex 5 subunit sigma 1</fullName>
    </submittedName>
</protein>
<dbReference type="RefSeq" id="XP_023662607.1">
    <property type="nucleotide sequence ID" value="XM_023806839.2"/>
</dbReference>
<dbReference type="STRING" id="1676925.ENSPKIP00000007900"/>
<dbReference type="RefSeq" id="XP_023662606.1">
    <property type="nucleotide sequence ID" value="XM_023806838.2"/>
</dbReference>
<dbReference type="PANTHER" id="PTHR16120:SF0">
    <property type="entry name" value="AP-5 COMPLEX SUBUNIT SIGMA-1"/>
    <property type="match status" value="1"/>
</dbReference>
<dbReference type="GO" id="GO:0016197">
    <property type="term" value="P:endosomal transport"/>
    <property type="evidence" value="ECO:0007669"/>
    <property type="project" value="InterPro"/>
</dbReference>
<sequence>MVKCFLIHTLCPVSTLSAKESRILYCRVFEPMDQLSGMNTDIIPEEKRLLEKEKLATIARQVQSTCSLWREARGQPSVEPVLGEEARALEEADSGMLRLPVGDPFPEEHFLLWLGVHALGFSMVCQADDNLLLAEGTLRSLASHCLESLRLLAPGSEVLLKSDRIEALLHHLVPHGQLLFINHRFAQSLDKELTACMAK</sequence>
<dbReference type="Pfam" id="PF15001">
    <property type="entry name" value="AP-5_subunit_s1"/>
    <property type="match status" value="1"/>
</dbReference>
<dbReference type="Proteomes" id="UP000261540">
    <property type="component" value="Unplaced"/>
</dbReference>
<name>A0A3B3QQN4_9TELE</name>
<proteinExistence type="predicted"/>
<dbReference type="AlphaFoldDB" id="A0A3B3QQN4"/>
<dbReference type="KEGG" id="pki:111841235"/>
<evidence type="ECO:0000313" key="2">
    <source>
        <dbReference type="Proteomes" id="UP000261540"/>
    </source>
</evidence>
<keyword evidence="2" id="KW-1185">Reference proteome</keyword>
<dbReference type="GO" id="GO:0005770">
    <property type="term" value="C:late endosome"/>
    <property type="evidence" value="ECO:0007669"/>
    <property type="project" value="TreeGrafter"/>
</dbReference>
<reference evidence="1" key="1">
    <citation type="submission" date="2025-08" db="UniProtKB">
        <authorList>
            <consortium name="Ensembl"/>
        </authorList>
    </citation>
    <scope>IDENTIFICATION</scope>
</reference>
<dbReference type="GO" id="GO:0005764">
    <property type="term" value="C:lysosome"/>
    <property type="evidence" value="ECO:0007669"/>
    <property type="project" value="TreeGrafter"/>
</dbReference>
<dbReference type="GeneID" id="111841235"/>
<dbReference type="Ensembl" id="ENSPKIT00000031969.1">
    <property type="protein sequence ID" value="ENSPKIP00000007900.1"/>
    <property type="gene ID" value="ENSPKIG00000023623.1"/>
</dbReference>
<accession>A0A3B3QQN4</accession>
<dbReference type="GO" id="GO:0030119">
    <property type="term" value="C:AP-type membrane coat adaptor complex"/>
    <property type="evidence" value="ECO:0007669"/>
    <property type="project" value="InterPro"/>
</dbReference>
<evidence type="ECO:0000313" key="1">
    <source>
        <dbReference type="Ensembl" id="ENSPKIP00000007900.1"/>
    </source>
</evidence>
<dbReference type="CTD" id="55317"/>
<dbReference type="GO" id="GO:0005829">
    <property type="term" value="C:cytosol"/>
    <property type="evidence" value="ECO:0007669"/>
    <property type="project" value="TreeGrafter"/>
</dbReference>